<dbReference type="InterPro" id="IPR035996">
    <property type="entry name" value="4pyrrol_Methylase_sf"/>
</dbReference>
<dbReference type="FunFam" id="3.30.950.10:FF:000004">
    <property type="entry name" value="Diphthine synthase putative"/>
    <property type="match status" value="1"/>
</dbReference>
<feature type="binding site" evidence="9">
    <location>
        <position position="9"/>
    </location>
    <ligand>
        <name>S-adenosyl-L-methionine</name>
        <dbReference type="ChEBI" id="CHEBI:59789"/>
    </ligand>
</feature>
<name>A0A0A1UG00_ENTIV</name>
<evidence type="ECO:0000256" key="2">
    <source>
        <dbReference type="ARBA" id="ARBA00005156"/>
    </source>
</evidence>
<dbReference type="PANTHER" id="PTHR10882">
    <property type="entry name" value="DIPHTHINE SYNTHASE"/>
    <property type="match status" value="1"/>
</dbReference>
<evidence type="ECO:0000313" key="13">
    <source>
        <dbReference type="Proteomes" id="UP000014680"/>
    </source>
</evidence>
<proteinExistence type="inferred from homology"/>
<dbReference type="NCBIfam" id="TIGR00522">
    <property type="entry name" value="dph5"/>
    <property type="match status" value="1"/>
</dbReference>
<sequence length="269" mass="30701">MLYIIGLGLYDEKDITVRGLEAIKSCDKIFLEHYTAILQCDVTRLEEFYGKKVIVADRDLVESEADVILEPAKTEKVALLVVGDVFGATTHSDIFCRCKKSGIEVKVIHNASIMNAVGCSGLQLYRFGQTVSVCFWTDNWKPFSYYQRIKTNRDNNMHTLVLLDIKVKERSEENIIKGRDIFEPPRYMTINQCIDQLLQVENSQKSGVYNEDTYVVGLARVAAPDQKIVFGKMKDLLTYDFGAPLHCLLIPSPQIDDPELDHLNFYKFK</sequence>
<dbReference type="InterPro" id="IPR014776">
    <property type="entry name" value="4pyrrole_Mease_sub2"/>
</dbReference>
<evidence type="ECO:0000256" key="3">
    <source>
        <dbReference type="ARBA" id="ARBA00006729"/>
    </source>
</evidence>
<dbReference type="Proteomes" id="UP000014680">
    <property type="component" value="Unassembled WGS sequence"/>
</dbReference>
<evidence type="ECO:0000256" key="7">
    <source>
        <dbReference type="ARBA" id="ARBA00022691"/>
    </source>
</evidence>
<feature type="binding site" evidence="9">
    <location>
        <position position="163"/>
    </location>
    <ligand>
        <name>S-adenosyl-L-methionine</name>
        <dbReference type="ChEBI" id="CHEBI:59789"/>
    </ligand>
</feature>
<accession>A0A0A1UG00</accession>
<dbReference type="OMA" id="HNASIMS"/>
<dbReference type="Gene3D" id="3.40.1010.10">
    <property type="entry name" value="Cobalt-precorrin-4 Transmethylase, Domain 1"/>
    <property type="match status" value="1"/>
</dbReference>
<dbReference type="UniPathway" id="UPA00559"/>
<feature type="domain" description="Tetrapyrrole methylase" evidence="10">
    <location>
        <begin position="1"/>
        <end position="236"/>
    </location>
</feature>
<dbReference type="GeneID" id="14891116"/>
<comment type="function">
    <text evidence="1">S-adenosyl-L-methionine-dependent methyltransferase that catalyzes four methylations of the modified target histidine residue in translation elongation factor 2 (EF-2), to form an intermediate called diphthine methyl ester. The four successive methylation reactions represent the second step of diphthamide biosynthesis.</text>
</comment>
<keyword evidence="5 12" id="KW-0489">Methyltransferase</keyword>
<dbReference type="OrthoDB" id="2516at2759"/>
<organism evidence="12 13">
    <name type="scientific">Entamoeba invadens IP1</name>
    <dbReference type="NCBI Taxonomy" id="370355"/>
    <lineage>
        <taxon>Eukaryota</taxon>
        <taxon>Amoebozoa</taxon>
        <taxon>Evosea</taxon>
        <taxon>Archamoebae</taxon>
        <taxon>Mastigamoebida</taxon>
        <taxon>Entamoebidae</taxon>
        <taxon>Entamoeba</taxon>
    </lineage>
</organism>
<keyword evidence="7 9" id="KW-0949">S-adenosyl-L-methionine</keyword>
<dbReference type="PIRSF" id="PIRSF036432">
    <property type="entry name" value="Diphthine_synth"/>
    <property type="match status" value="1"/>
</dbReference>
<dbReference type="RefSeq" id="XP_004258855.1">
    <property type="nucleotide sequence ID" value="XM_004258807.1"/>
</dbReference>
<dbReference type="GeneID" id="14891072"/>
<comment type="similarity">
    <text evidence="3">Belongs to the diphthine synthase family.</text>
</comment>
<dbReference type="EC" id="2.1.1.314" evidence="4"/>
<dbReference type="RefSeq" id="XP_004258839.1">
    <property type="nucleotide sequence ID" value="XM_004258791.1"/>
</dbReference>
<dbReference type="Gene3D" id="3.30.950.10">
    <property type="entry name" value="Methyltransferase, Cobalt-precorrin-4 Transmethylase, Domain 2"/>
    <property type="match status" value="1"/>
</dbReference>
<dbReference type="HAMAP" id="MF_01084">
    <property type="entry name" value="Diphthine_synth"/>
    <property type="match status" value="1"/>
</dbReference>
<dbReference type="VEuPathDB" id="AmoebaDB:EIN_379350"/>
<evidence type="ECO:0000256" key="4">
    <source>
        <dbReference type="ARBA" id="ARBA00011927"/>
    </source>
</evidence>
<dbReference type="GO" id="GO:0141133">
    <property type="term" value="F:diphthine methyl ester synthase activity"/>
    <property type="evidence" value="ECO:0007669"/>
    <property type="project" value="UniProtKB-EC"/>
</dbReference>
<feature type="binding site" evidence="9">
    <location>
        <position position="84"/>
    </location>
    <ligand>
        <name>S-adenosyl-L-methionine</name>
        <dbReference type="ChEBI" id="CHEBI:59789"/>
    </ligand>
</feature>
<dbReference type="KEGG" id="eiv:EIN_379350"/>
<dbReference type="PANTHER" id="PTHR10882:SF0">
    <property type="entry name" value="DIPHTHINE METHYL ESTER SYNTHASE"/>
    <property type="match status" value="1"/>
</dbReference>
<comment type="pathway">
    <text evidence="2">Protein modification; peptidyl-diphthamide biosynthesis.</text>
</comment>
<dbReference type="InterPro" id="IPR014777">
    <property type="entry name" value="4pyrrole_Mease_sub1"/>
</dbReference>
<evidence type="ECO:0000256" key="6">
    <source>
        <dbReference type="ARBA" id="ARBA00022679"/>
    </source>
</evidence>
<dbReference type="InterPro" id="IPR000878">
    <property type="entry name" value="4pyrrol_Mease"/>
</dbReference>
<dbReference type="GO" id="GO:0017183">
    <property type="term" value="P:protein histidyl modification to diphthamide"/>
    <property type="evidence" value="ECO:0007669"/>
    <property type="project" value="UniProtKB-UniPathway"/>
</dbReference>
<dbReference type="SUPFAM" id="SSF53790">
    <property type="entry name" value="Tetrapyrrole methylase"/>
    <property type="match status" value="1"/>
</dbReference>
<feature type="binding site" evidence="9">
    <location>
        <position position="246"/>
    </location>
    <ligand>
        <name>S-adenosyl-L-methionine</name>
        <dbReference type="ChEBI" id="CHEBI:59789"/>
    </ligand>
</feature>
<dbReference type="AlphaFoldDB" id="A0A0A1UG00"/>
<dbReference type="CDD" id="cd11647">
    <property type="entry name" value="DHP5_DphB"/>
    <property type="match status" value="1"/>
</dbReference>
<reference evidence="12 13" key="1">
    <citation type="submission" date="2012-10" db="EMBL/GenBank/DDBJ databases">
        <authorList>
            <person name="Zafar N."/>
            <person name="Inman J."/>
            <person name="Hall N."/>
            <person name="Lorenzi H."/>
            <person name="Caler E."/>
        </authorList>
    </citation>
    <scope>NUCLEOTIDE SEQUENCE [LARGE SCALE GENOMIC DNA]</scope>
    <source>
        <strain evidence="12 13">IP1</strain>
    </source>
</reference>
<feature type="binding site" evidence="9">
    <location>
        <position position="87"/>
    </location>
    <ligand>
        <name>S-adenosyl-L-methionine</name>
        <dbReference type="ChEBI" id="CHEBI:59789"/>
    </ligand>
</feature>
<dbReference type="GO" id="GO:0032259">
    <property type="term" value="P:methylation"/>
    <property type="evidence" value="ECO:0007669"/>
    <property type="project" value="UniProtKB-KW"/>
</dbReference>
<keyword evidence="6 12" id="KW-0808">Transferase</keyword>
<dbReference type="Pfam" id="PF00590">
    <property type="entry name" value="TP_methylase"/>
    <property type="match status" value="1"/>
</dbReference>
<dbReference type="VEuPathDB" id="AmoebaDB:EIN_379610"/>
<evidence type="ECO:0000313" key="12">
    <source>
        <dbReference type="EMBL" id="ELP92084.1"/>
    </source>
</evidence>
<dbReference type="EMBL" id="KB206395">
    <property type="protein sequence ID" value="ELP92068.1"/>
    <property type="molecule type" value="Genomic_DNA"/>
</dbReference>
<comment type="catalytic activity">
    <reaction evidence="8">
        <text>2-[(3S)-amino-3-carboxypropyl]-L-histidyl-[translation elongation factor 2] + 4 S-adenosyl-L-methionine = diphthine methyl ester-[translation elongation factor 2] + 4 S-adenosyl-L-homocysteine + 3 H(+)</text>
        <dbReference type="Rhea" id="RHEA:42652"/>
        <dbReference type="Rhea" id="RHEA-COMP:9749"/>
        <dbReference type="Rhea" id="RHEA-COMP:10173"/>
        <dbReference type="ChEBI" id="CHEBI:15378"/>
        <dbReference type="ChEBI" id="CHEBI:57856"/>
        <dbReference type="ChEBI" id="CHEBI:59789"/>
        <dbReference type="ChEBI" id="CHEBI:73995"/>
        <dbReference type="ChEBI" id="CHEBI:79005"/>
        <dbReference type="EC" id="2.1.1.314"/>
    </reaction>
</comment>
<evidence type="ECO:0000259" key="10">
    <source>
        <dbReference type="Pfam" id="PF00590"/>
    </source>
</evidence>
<dbReference type="EMBL" id="KB206395">
    <property type="protein sequence ID" value="ELP92084.1"/>
    <property type="molecule type" value="Genomic_DNA"/>
</dbReference>
<dbReference type="InterPro" id="IPR004551">
    <property type="entry name" value="Dphthn_synthase"/>
</dbReference>
<gene>
    <name evidence="11" type="ORF">EIN_379350</name>
    <name evidence="12" type="ORF">EIN_379610</name>
</gene>
<evidence type="ECO:0000256" key="1">
    <source>
        <dbReference type="ARBA" id="ARBA00004006"/>
    </source>
</evidence>
<evidence type="ECO:0000256" key="5">
    <source>
        <dbReference type="ARBA" id="ARBA00022603"/>
    </source>
</evidence>
<feature type="binding site" evidence="9">
    <location>
        <begin position="112"/>
        <end position="113"/>
    </location>
    <ligand>
        <name>S-adenosyl-L-methionine</name>
        <dbReference type="ChEBI" id="CHEBI:59789"/>
    </ligand>
</feature>
<feature type="binding site" evidence="9">
    <location>
        <position position="221"/>
    </location>
    <ligand>
        <name>S-adenosyl-L-methionine</name>
        <dbReference type="ChEBI" id="CHEBI:59789"/>
    </ligand>
</feature>
<evidence type="ECO:0000256" key="9">
    <source>
        <dbReference type="PIRSR" id="PIRSR036432-1"/>
    </source>
</evidence>
<keyword evidence="13" id="KW-1185">Reference proteome</keyword>
<evidence type="ECO:0000313" key="11">
    <source>
        <dbReference type="EMBL" id="ELP92068.1"/>
    </source>
</evidence>
<evidence type="ECO:0000256" key="8">
    <source>
        <dbReference type="ARBA" id="ARBA00048752"/>
    </source>
</evidence>
<protein>
    <recommendedName>
        <fullName evidence="4">diphthine methyl ester synthase</fullName>
        <ecNumber evidence="4">2.1.1.314</ecNumber>
    </recommendedName>
</protein>
<dbReference type="KEGG" id="eiv:EIN_379610"/>
<dbReference type="FunFam" id="3.40.1010.10:FF:000004">
    <property type="entry name" value="Putative diphthine synthase"/>
    <property type="match status" value="1"/>
</dbReference>